<organism evidence="1 2">
    <name type="scientific">Schaedlerella arabinosiphila</name>
    <dbReference type="NCBI Taxonomy" id="2044587"/>
    <lineage>
        <taxon>Bacteria</taxon>
        <taxon>Bacillati</taxon>
        <taxon>Bacillota</taxon>
        <taxon>Clostridia</taxon>
        <taxon>Lachnospirales</taxon>
        <taxon>Lachnospiraceae</taxon>
        <taxon>Schaedlerella</taxon>
    </lineage>
</organism>
<evidence type="ECO:0000313" key="1">
    <source>
        <dbReference type="EMBL" id="RRK30457.1"/>
    </source>
</evidence>
<keyword evidence="2" id="KW-1185">Reference proteome</keyword>
<dbReference type="Proteomes" id="UP000274920">
    <property type="component" value="Unassembled WGS sequence"/>
</dbReference>
<sequence length="86" mass="10138">MYVGFLPFLCTYRWNFFLNFEIDLLGSTAIVGQNGSGKTTLAKFSSSKFYEIRLYFLESIAYNESVINWILCKRKRKDVAEFYESF</sequence>
<dbReference type="AlphaFoldDB" id="A0A3R8LVY4"/>
<evidence type="ECO:0008006" key="3">
    <source>
        <dbReference type="Google" id="ProtNLM"/>
    </source>
</evidence>
<protein>
    <recommendedName>
        <fullName evidence="3">ATP-binding cassette domain-containing protein</fullName>
    </recommendedName>
</protein>
<gene>
    <name evidence="1" type="ORF">EBB54_03000</name>
</gene>
<dbReference type="InterPro" id="IPR027417">
    <property type="entry name" value="P-loop_NTPase"/>
</dbReference>
<dbReference type="EMBL" id="RHJS01000002">
    <property type="protein sequence ID" value="RRK30457.1"/>
    <property type="molecule type" value="Genomic_DNA"/>
</dbReference>
<accession>A0A3R8LVY4</accession>
<dbReference type="SUPFAM" id="SSF52540">
    <property type="entry name" value="P-loop containing nucleoside triphosphate hydrolases"/>
    <property type="match status" value="1"/>
</dbReference>
<name>A0A3R8LVY4_9FIRM</name>
<reference evidence="1" key="1">
    <citation type="submission" date="2018-10" db="EMBL/GenBank/DDBJ databases">
        <title>Schaedlerella arabinophila gen. nov. sp. nov., isolated from the mouse intestinal tract and comparative analysis with the genome of the closely related altered Schaedler flora strain ASF502.</title>
        <authorList>
            <person name="Miyake S."/>
            <person name="Soh M."/>
            <person name="Seedorf H."/>
        </authorList>
    </citation>
    <scope>NUCLEOTIDE SEQUENCE [LARGE SCALE GENOMIC DNA]</scope>
    <source>
        <strain evidence="1">DSM 106076</strain>
    </source>
</reference>
<comment type="caution">
    <text evidence="1">The sequence shown here is derived from an EMBL/GenBank/DDBJ whole genome shotgun (WGS) entry which is preliminary data.</text>
</comment>
<evidence type="ECO:0000313" key="2">
    <source>
        <dbReference type="Proteomes" id="UP000274920"/>
    </source>
</evidence>
<proteinExistence type="predicted"/>